<evidence type="ECO:0000313" key="7">
    <source>
        <dbReference type="EMBL" id="CAB9518231.1"/>
    </source>
</evidence>
<evidence type="ECO:0000256" key="1">
    <source>
        <dbReference type="ARBA" id="ARBA00004123"/>
    </source>
</evidence>
<evidence type="ECO:0000256" key="3">
    <source>
        <dbReference type="ARBA" id="ARBA00023242"/>
    </source>
</evidence>
<dbReference type="InterPro" id="IPR036390">
    <property type="entry name" value="WH_DNA-bd_sf"/>
</dbReference>
<feature type="compositionally biased region" description="Low complexity" evidence="5">
    <location>
        <begin position="543"/>
        <end position="555"/>
    </location>
</feature>
<reference evidence="7" key="1">
    <citation type="submission" date="2020-06" db="EMBL/GenBank/DDBJ databases">
        <authorList>
            <consortium name="Plant Systems Biology data submission"/>
        </authorList>
    </citation>
    <scope>NUCLEOTIDE SEQUENCE</scope>
    <source>
        <strain evidence="7">D6</strain>
    </source>
</reference>
<dbReference type="InterPro" id="IPR036388">
    <property type="entry name" value="WH-like_DNA-bd_sf"/>
</dbReference>
<keyword evidence="8" id="KW-1185">Reference proteome</keyword>
<protein>
    <submittedName>
        <fullName evidence="7">Stress transcription factor B-2b</fullName>
    </submittedName>
</protein>
<dbReference type="FunFam" id="1.10.10.10:FF:000479">
    <property type="entry name" value="Predicted protein"/>
    <property type="match status" value="1"/>
</dbReference>
<feature type="domain" description="HSF-type DNA-binding" evidence="6">
    <location>
        <begin position="424"/>
        <end position="523"/>
    </location>
</feature>
<evidence type="ECO:0000256" key="5">
    <source>
        <dbReference type="SAM" id="MobiDB-lite"/>
    </source>
</evidence>
<comment type="subcellular location">
    <subcellularLocation>
        <location evidence="1">Nucleus</location>
    </subcellularLocation>
</comment>
<gene>
    <name evidence="7" type="ORF">SEMRO_917_G219880.1</name>
</gene>
<dbReference type="InterPro" id="IPR000232">
    <property type="entry name" value="HSF_DNA-bd"/>
</dbReference>
<comment type="similarity">
    <text evidence="4">Belongs to the HSF family.</text>
</comment>
<keyword evidence="3" id="KW-0539">Nucleus</keyword>
<feature type="region of interest" description="Disordered" evidence="5">
    <location>
        <begin position="268"/>
        <end position="288"/>
    </location>
</feature>
<name>A0A9N8HLH6_9STRA</name>
<dbReference type="EMBL" id="CAICTM010000915">
    <property type="protein sequence ID" value="CAB9518231.1"/>
    <property type="molecule type" value="Genomic_DNA"/>
</dbReference>
<dbReference type="AlphaFoldDB" id="A0A9N8HLH6"/>
<evidence type="ECO:0000256" key="2">
    <source>
        <dbReference type="ARBA" id="ARBA00023125"/>
    </source>
</evidence>
<evidence type="ECO:0000259" key="6">
    <source>
        <dbReference type="SMART" id="SM00415"/>
    </source>
</evidence>
<dbReference type="Proteomes" id="UP001153069">
    <property type="component" value="Unassembled WGS sequence"/>
</dbReference>
<dbReference type="PANTHER" id="PTHR10015">
    <property type="entry name" value="HEAT SHOCK TRANSCRIPTION FACTOR"/>
    <property type="match status" value="1"/>
</dbReference>
<evidence type="ECO:0000256" key="4">
    <source>
        <dbReference type="RuleBase" id="RU004020"/>
    </source>
</evidence>
<accession>A0A9N8HLH6</accession>
<proteinExistence type="inferred from homology"/>
<keyword evidence="2" id="KW-0238">DNA-binding</keyword>
<dbReference type="GO" id="GO:0003700">
    <property type="term" value="F:DNA-binding transcription factor activity"/>
    <property type="evidence" value="ECO:0007669"/>
    <property type="project" value="InterPro"/>
</dbReference>
<dbReference type="Gene3D" id="1.10.10.10">
    <property type="entry name" value="Winged helix-like DNA-binding domain superfamily/Winged helix DNA-binding domain"/>
    <property type="match status" value="1"/>
</dbReference>
<dbReference type="SMART" id="SM00415">
    <property type="entry name" value="HSF"/>
    <property type="match status" value="1"/>
</dbReference>
<feature type="region of interest" description="Disordered" evidence="5">
    <location>
        <begin position="304"/>
        <end position="340"/>
    </location>
</feature>
<feature type="compositionally biased region" description="Polar residues" evidence="5">
    <location>
        <begin position="272"/>
        <end position="282"/>
    </location>
</feature>
<sequence>MQNPNQPPNDGLFAAWLACANGGDDTATAGTSMQLQPQSHQLNQPFLPHAQQNLNQQPLMPLAVDTATSNTHNGPGAGTGTGSMANLNPYAVAPSNAASNRSHQGVVRRGSHQEAFLASLLGPIQNLAASAGNSNPGSSNAFSLNNNDLFSSSSASDQLQIQNQNQNQNVGFPGNLQDTQRFANANVGRQNLGEGFGVNDRSMMMGNQHIDYQPLRLASSSSSNVFGRSMAGSSHSEDTAFARMPSLNDPQPAIPSFAAAAAAMPVQPQNASNFRRPQSFARSSISSSSSSAQQDNALLFGTNQFRSSSSSSNPLFDSPLQASSSSSHQHPSSMQAQLEQHSLQLQLQLQEQQRRQLELDQQSLQNELQQRLQLQEMAPAGQPYPEPGQLPSFMATNTAPIDTTIQGATPQVLPPETAWKGRGRSSTFPLKLHQMLLDLEKKQGGTEIAAFLPHGRSFQIFKPKEFSREVLPHYFRMSTFSSFQRQLNLYDFQRISEGPEKGAYWHELFLKDQPMLSTGMKRNKVKGSTRARQEERFKHYSHQQQSQQQQQGQQQHPKAPPRSSSF</sequence>
<dbReference type="GO" id="GO:0043565">
    <property type="term" value="F:sequence-specific DNA binding"/>
    <property type="evidence" value="ECO:0007669"/>
    <property type="project" value="InterPro"/>
</dbReference>
<evidence type="ECO:0000313" key="8">
    <source>
        <dbReference type="Proteomes" id="UP001153069"/>
    </source>
</evidence>
<dbReference type="Pfam" id="PF00447">
    <property type="entry name" value="HSF_DNA-bind"/>
    <property type="match status" value="1"/>
</dbReference>
<dbReference type="OrthoDB" id="60033at2759"/>
<dbReference type="PANTHER" id="PTHR10015:SF206">
    <property type="entry name" value="HSF-TYPE DNA-BINDING DOMAIN-CONTAINING PROTEIN"/>
    <property type="match status" value="1"/>
</dbReference>
<dbReference type="SUPFAM" id="SSF46785">
    <property type="entry name" value="Winged helix' DNA-binding domain"/>
    <property type="match status" value="1"/>
</dbReference>
<feature type="region of interest" description="Disordered" evidence="5">
    <location>
        <begin position="68"/>
        <end position="88"/>
    </location>
</feature>
<organism evidence="7 8">
    <name type="scientific">Seminavis robusta</name>
    <dbReference type="NCBI Taxonomy" id="568900"/>
    <lineage>
        <taxon>Eukaryota</taxon>
        <taxon>Sar</taxon>
        <taxon>Stramenopiles</taxon>
        <taxon>Ochrophyta</taxon>
        <taxon>Bacillariophyta</taxon>
        <taxon>Bacillariophyceae</taxon>
        <taxon>Bacillariophycidae</taxon>
        <taxon>Naviculales</taxon>
        <taxon>Naviculaceae</taxon>
        <taxon>Seminavis</taxon>
    </lineage>
</organism>
<dbReference type="GO" id="GO:0005634">
    <property type="term" value="C:nucleus"/>
    <property type="evidence" value="ECO:0007669"/>
    <property type="project" value="UniProtKB-SubCell"/>
</dbReference>
<comment type="caution">
    <text evidence="7">The sequence shown here is derived from an EMBL/GenBank/DDBJ whole genome shotgun (WGS) entry which is preliminary data.</text>
</comment>
<feature type="compositionally biased region" description="Low complexity" evidence="5">
    <location>
        <begin position="307"/>
        <end position="340"/>
    </location>
</feature>
<feature type="region of interest" description="Disordered" evidence="5">
    <location>
        <begin position="519"/>
        <end position="566"/>
    </location>
</feature>